<keyword evidence="3" id="KW-1185">Reference proteome</keyword>
<comment type="caution">
    <text evidence="2">The sequence shown here is derived from an EMBL/GenBank/DDBJ whole genome shotgun (WGS) entry which is preliminary data.</text>
</comment>
<protein>
    <submittedName>
        <fullName evidence="2">Uncharacterized protein</fullName>
    </submittedName>
</protein>
<evidence type="ECO:0000256" key="1">
    <source>
        <dbReference type="SAM" id="Phobius"/>
    </source>
</evidence>
<accession>A0AA40AHR4</accession>
<feature type="transmembrane region" description="Helical" evidence="1">
    <location>
        <begin position="313"/>
        <end position="334"/>
    </location>
</feature>
<dbReference type="EMBL" id="JAUKUA010000004">
    <property type="protein sequence ID" value="KAK0716069.1"/>
    <property type="molecule type" value="Genomic_DNA"/>
</dbReference>
<dbReference type="Proteomes" id="UP001172102">
    <property type="component" value="Unassembled WGS sequence"/>
</dbReference>
<sequence length="357" mass="40816">MANMEASLRKYPITEALQTWLLKELWLTSGTSPQAASLGMSPYFNYYSTRCQRLSRDGGIHMSADSHRGIVDITKQILLGNATRDDLQSSLLAARPRDEHGEGRSGVVHATLDLCGSLLLMAEVGKEKFTPSAVHPLIWSGPHTLRQAVERHFQPERQLQPDDSRLGVIFTAPSLQNIGGLKVRWTSNIVDHLLLSDDDQTVSIFHHIGFLRHQQCNTDFTPLFPDSFIDETIRTLSLLIPQDDRRCRRWLVSQIAEHNLDPQIARCGFLRARNRRLEHFSFWHDRLVVLKQAFDESSPRGLRQWWNDRRNSVQWYTFWVAILVFVMTVFFGLVQSVEGALQVYLSWKALQGTGAAR</sequence>
<name>A0AA40AHR4_9PEZI</name>
<organism evidence="2 3">
    <name type="scientific">Lasiosphaeris hirsuta</name>
    <dbReference type="NCBI Taxonomy" id="260670"/>
    <lineage>
        <taxon>Eukaryota</taxon>
        <taxon>Fungi</taxon>
        <taxon>Dikarya</taxon>
        <taxon>Ascomycota</taxon>
        <taxon>Pezizomycotina</taxon>
        <taxon>Sordariomycetes</taxon>
        <taxon>Sordariomycetidae</taxon>
        <taxon>Sordariales</taxon>
        <taxon>Lasiosphaeriaceae</taxon>
        <taxon>Lasiosphaeris</taxon>
    </lineage>
</organism>
<proteinExistence type="predicted"/>
<reference evidence="2" key="1">
    <citation type="submission" date="2023-06" db="EMBL/GenBank/DDBJ databases">
        <title>Genome-scale phylogeny and comparative genomics of the fungal order Sordariales.</title>
        <authorList>
            <consortium name="Lawrence Berkeley National Laboratory"/>
            <person name="Hensen N."/>
            <person name="Bonometti L."/>
            <person name="Westerberg I."/>
            <person name="Brannstrom I.O."/>
            <person name="Guillou S."/>
            <person name="Cros-Aarteil S."/>
            <person name="Calhoun S."/>
            <person name="Haridas S."/>
            <person name="Kuo A."/>
            <person name="Mondo S."/>
            <person name="Pangilinan J."/>
            <person name="Riley R."/>
            <person name="Labutti K."/>
            <person name="Andreopoulos B."/>
            <person name="Lipzen A."/>
            <person name="Chen C."/>
            <person name="Yanf M."/>
            <person name="Daum C."/>
            <person name="Ng V."/>
            <person name="Clum A."/>
            <person name="Steindorff A."/>
            <person name="Ohm R."/>
            <person name="Martin F."/>
            <person name="Silar P."/>
            <person name="Natvig D."/>
            <person name="Lalanne C."/>
            <person name="Gautier V."/>
            <person name="Ament-Velasquez S.L."/>
            <person name="Kruys A."/>
            <person name="Hutchinson M.I."/>
            <person name="Powell A.J."/>
            <person name="Barry K."/>
            <person name="Miller A.N."/>
            <person name="Grigoriev I.V."/>
            <person name="Debuchy R."/>
            <person name="Gladieux P."/>
            <person name="Thoren M.H."/>
            <person name="Johannesson H."/>
        </authorList>
    </citation>
    <scope>NUCLEOTIDE SEQUENCE</scope>
    <source>
        <strain evidence="2">SMH4607-1</strain>
    </source>
</reference>
<keyword evidence="1" id="KW-0812">Transmembrane</keyword>
<evidence type="ECO:0000313" key="3">
    <source>
        <dbReference type="Proteomes" id="UP001172102"/>
    </source>
</evidence>
<dbReference type="AlphaFoldDB" id="A0AA40AHR4"/>
<keyword evidence="1" id="KW-0472">Membrane</keyword>
<gene>
    <name evidence="2" type="ORF">B0H67DRAFT_582339</name>
</gene>
<evidence type="ECO:0000313" key="2">
    <source>
        <dbReference type="EMBL" id="KAK0716069.1"/>
    </source>
</evidence>
<keyword evidence="1" id="KW-1133">Transmembrane helix</keyword>